<reference evidence="2 3" key="1">
    <citation type="submission" date="2024-04" db="EMBL/GenBank/DDBJ databases">
        <title>Phyllosticta paracitricarpa is synonymous to the EU quarantine fungus P. citricarpa based on phylogenomic analyses.</title>
        <authorList>
            <consortium name="Lawrence Berkeley National Laboratory"/>
            <person name="Van Ingen-Buijs V.A."/>
            <person name="Van Westerhoven A.C."/>
            <person name="Haridas S."/>
            <person name="Skiadas P."/>
            <person name="Martin F."/>
            <person name="Groenewald J.Z."/>
            <person name="Crous P.W."/>
            <person name="Seidl M.F."/>
        </authorList>
    </citation>
    <scope>NUCLEOTIDE SEQUENCE [LARGE SCALE GENOMIC DNA]</scope>
    <source>
        <strain evidence="2 3">CBS 123374</strain>
    </source>
</reference>
<comment type="caution">
    <text evidence="2">The sequence shown here is derived from an EMBL/GenBank/DDBJ whole genome shotgun (WGS) entry which is preliminary data.</text>
</comment>
<protein>
    <submittedName>
        <fullName evidence="2">Uncharacterized protein</fullName>
    </submittedName>
</protein>
<evidence type="ECO:0000256" key="1">
    <source>
        <dbReference type="SAM" id="MobiDB-lite"/>
    </source>
</evidence>
<name>A0ABR1Y9R6_9PEZI</name>
<organism evidence="2 3">
    <name type="scientific">Phyllosticta capitalensis</name>
    <dbReference type="NCBI Taxonomy" id="121624"/>
    <lineage>
        <taxon>Eukaryota</taxon>
        <taxon>Fungi</taxon>
        <taxon>Dikarya</taxon>
        <taxon>Ascomycota</taxon>
        <taxon>Pezizomycotina</taxon>
        <taxon>Dothideomycetes</taxon>
        <taxon>Dothideomycetes incertae sedis</taxon>
        <taxon>Botryosphaeriales</taxon>
        <taxon>Phyllostictaceae</taxon>
        <taxon>Phyllosticta</taxon>
    </lineage>
</organism>
<feature type="region of interest" description="Disordered" evidence="1">
    <location>
        <begin position="357"/>
        <end position="404"/>
    </location>
</feature>
<dbReference type="PANTHER" id="PTHR38790:SF4">
    <property type="entry name" value="2EXR DOMAIN-CONTAINING PROTEIN"/>
    <property type="match status" value="1"/>
</dbReference>
<dbReference type="PANTHER" id="PTHR38790">
    <property type="entry name" value="2EXR DOMAIN-CONTAINING PROTEIN-RELATED"/>
    <property type="match status" value="1"/>
</dbReference>
<gene>
    <name evidence="2" type="ORF">HDK90DRAFT_471083</name>
</gene>
<feature type="compositionally biased region" description="Acidic residues" evidence="1">
    <location>
        <begin position="378"/>
        <end position="404"/>
    </location>
</feature>
<dbReference type="EMBL" id="JBBWRZ010000015">
    <property type="protein sequence ID" value="KAK8222765.1"/>
    <property type="molecule type" value="Genomic_DNA"/>
</dbReference>
<evidence type="ECO:0000313" key="3">
    <source>
        <dbReference type="Proteomes" id="UP001492380"/>
    </source>
</evidence>
<accession>A0ABR1Y9R6</accession>
<evidence type="ECO:0000313" key="2">
    <source>
        <dbReference type="EMBL" id="KAK8222765.1"/>
    </source>
</evidence>
<proteinExistence type="predicted"/>
<dbReference type="Proteomes" id="UP001492380">
    <property type="component" value="Unassembled WGS sequence"/>
</dbReference>
<sequence>MDPMRYFYFSAEWDENYAKFVKVEQYADDPDGQRWDPWYRGYAGPWVPRRKHDVLRFLDLPKEVRLLIYELIFGSRIIYLNWYDSVYQWNEGRRFFYSAPRMAAGLIEPQNHLRLLEGFQQPVTQLPGFPPHPDFPWVQLSLLGTCRQIYEEAREIPFKKNIFVALSALPYAAFCNKIFLPLQTSSIKFLTIVINAGFHVGPNLRHWYDRRVQPLPNLTSVLFITRIRIYDDFDFDFVDTAGPNWWTALSGSVPISAEHVHKIPNVFRLLAHSNSGTSYEVSVDDSEVEFLIQDRDKVTRDQQFKSILQAYDDENAAELDEEGFVHGSQERFKRCVLGLFSLREVHKEIYKDGFRRRLDEPPTSDAGKPNVTYPWEVSDSDSGADDDDTDGDSESESDDEPDEE</sequence>
<keyword evidence="3" id="KW-1185">Reference proteome</keyword>